<organism evidence="1 2">
    <name type="scientific">Alligator mississippiensis</name>
    <name type="common">American alligator</name>
    <dbReference type="NCBI Taxonomy" id="8496"/>
    <lineage>
        <taxon>Eukaryota</taxon>
        <taxon>Metazoa</taxon>
        <taxon>Chordata</taxon>
        <taxon>Craniata</taxon>
        <taxon>Vertebrata</taxon>
        <taxon>Euteleostomi</taxon>
        <taxon>Archelosauria</taxon>
        <taxon>Archosauria</taxon>
        <taxon>Crocodylia</taxon>
        <taxon>Alligatoridae</taxon>
        <taxon>Alligatorinae</taxon>
        <taxon>Alligator</taxon>
    </lineage>
</organism>
<comment type="caution">
    <text evidence="1">The sequence shown here is derived from an EMBL/GenBank/DDBJ whole genome shotgun (WGS) entry which is preliminary data.</text>
</comment>
<evidence type="ECO:0000313" key="2">
    <source>
        <dbReference type="Proteomes" id="UP000050525"/>
    </source>
</evidence>
<dbReference type="EMBL" id="AKHW03002524">
    <property type="protein sequence ID" value="KYO38296.1"/>
    <property type="molecule type" value="Genomic_DNA"/>
</dbReference>
<protein>
    <submittedName>
        <fullName evidence="1">Uncharacterized protein</fullName>
    </submittedName>
</protein>
<gene>
    <name evidence="1" type="ORF">Y1Q_0015561</name>
</gene>
<accession>A0A151NN74</accession>
<evidence type="ECO:0000313" key="1">
    <source>
        <dbReference type="EMBL" id="KYO38296.1"/>
    </source>
</evidence>
<dbReference type="AlphaFoldDB" id="A0A151NN74"/>
<keyword evidence="2" id="KW-1185">Reference proteome</keyword>
<reference evidence="1 2" key="1">
    <citation type="journal article" date="2012" name="Genome Biol.">
        <title>Sequencing three crocodilian genomes to illuminate the evolution of archosaurs and amniotes.</title>
        <authorList>
            <person name="St John J.A."/>
            <person name="Braun E.L."/>
            <person name="Isberg S.R."/>
            <person name="Miles L.G."/>
            <person name="Chong A.Y."/>
            <person name="Gongora J."/>
            <person name="Dalzell P."/>
            <person name="Moran C."/>
            <person name="Bed'hom B."/>
            <person name="Abzhanov A."/>
            <person name="Burgess S.C."/>
            <person name="Cooksey A.M."/>
            <person name="Castoe T.A."/>
            <person name="Crawford N.G."/>
            <person name="Densmore L.D."/>
            <person name="Drew J.C."/>
            <person name="Edwards S.V."/>
            <person name="Faircloth B.C."/>
            <person name="Fujita M.K."/>
            <person name="Greenwold M.J."/>
            <person name="Hoffmann F.G."/>
            <person name="Howard J.M."/>
            <person name="Iguchi T."/>
            <person name="Janes D.E."/>
            <person name="Khan S.Y."/>
            <person name="Kohno S."/>
            <person name="de Koning A.J."/>
            <person name="Lance S.L."/>
            <person name="McCarthy F.M."/>
            <person name="McCormack J.E."/>
            <person name="Merchant M.E."/>
            <person name="Peterson D.G."/>
            <person name="Pollock D.D."/>
            <person name="Pourmand N."/>
            <person name="Raney B.J."/>
            <person name="Roessler K.A."/>
            <person name="Sanford J.R."/>
            <person name="Sawyer R.H."/>
            <person name="Schmidt C.J."/>
            <person name="Triplett E.W."/>
            <person name="Tuberville T.D."/>
            <person name="Venegas-Anaya M."/>
            <person name="Howard J.T."/>
            <person name="Jarvis E.D."/>
            <person name="Guillette L.J.Jr."/>
            <person name="Glenn T.C."/>
            <person name="Green R.E."/>
            <person name="Ray D.A."/>
        </authorList>
    </citation>
    <scope>NUCLEOTIDE SEQUENCE [LARGE SCALE GENOMIC DNA]</scope>
    <source>
        <strain evidence="1">KSC_2009_1</strain>
    </source>
</reference>
<dbReference type="Proteomes" id="UP000050525">
    <property type="component" value="Unassembled WGS sequence"/>
</dbReference>
<sequence length="112" mass="12787">MGLDVKCQCDEQNIRQQPRQCLRSQPDRRRETGLVIKSSCSLKPDLERHCASLRGVTLLHLADFGFPTQHVQSHIQIMESRSQEELIEIAAEHCASIRLLTNMVRASYKVNS</sequence>
<proteinExistence type="predicted"/>
<name>A0A151NN74_ALLMI</name>